<dbReference type="GO" id="GO:1904423">
    <property type="term" value="C:dehydrodolichyl diphosphate synthase complex"/>
    <property type="evidence" value="ECO:0007669"/>
    <property type="project" value="TreeGrafter"/>
</dbReference>
<sequence length="162" mass="18635">MLRTVRPADASSLWDVRLAWHEKVVLFVLRQGVLPRHVAVVADGSRRYAKTAGMKLGEAYDILFQNLVSFCFWMERLGVTHLSSFILSCRNFRRATCELDAALDKLLYFFTTTLNSLFTLSGNRFTPVHFFKRLYETGYIVVQMNLRKPFLQVGAAAVMFNE</sequence>
<dbReference type="GO" id="GO:0045547">
    <property type="term" value="F:ditrans,polycis-polyprenyl diphosphate synthase [(2E,6E)-farnesyl diphosphate specific] activity"/>
    <property type="evidence" value="ECO:0007669"/>
    <property type="project" value="UniProtKB-EC"/>
</dbReference>
<dbReference type="GO" id="GO:0005783">
    <property type="term" value="C:endoplasmic reticulum"/>
    <property type="evidence" value="ECO:0007669"/>
    <property type="project" value="TreeGrafter"/>
</dbReference>
<evidence type="ECO:0000256" key="2">
    <source>
        <dbReference type="ARBA" id="ARBA00012596"/>
    </source>
</evidence>
<comment type="catalytic activity">
    <reaction evidence="4">
        <text>n isopentenyl diphosphate + (2E,6E)-farnesyl diphosphate = a di-trans,poly-cis-polyprenyl diphosphate + n diphosphate</text>
        <dbReference type="Rhea" id="RHEA:53008"/>
        <dbReference type="Rhea" id="RHEA-COMP:19494"/>
        <dbReference type="ChEBI" id="CHEBI:33019"/>
        <dbReference type="ChEBI" id="CHEBI:128769"/>
        <dbReference type="ChEBI" id="CHEBI:136960"/>
        <dbReference type="ChEBI" id="CHEBI:175763"/>
        <dbReference type="EC" id="2.5.1.87"/>
    </reaction>
</comment>
<organism evidence="5 6">
    <name type="scientific">Amblyomma americanum</name>
    <name type="common">Lone star tick</name>
    <dbReference type="NCBI Taxonomy" id="6943"/>
    <lineage>
        <taxon>Eukaryota</taxon>
        <taxon>Metazoa</taxon>
        <taxon>Ecdysozoa</taxon>
        <taxon>Arthropoda</taxon>
        <taxon>Chelicerata</taxon>
        <taxon>Arachnida</taxon>
        <taxon>Acari</taxon>
        <taxon>Parasitiformes</taxon>
        <taxon>Ixodida</taxon>
        <taxon>Ixodoidea</taxon>
        <taxon>Ixodidae</taxon>
        <taxon>Amblyomminae</taxon>
        <taxon>Amblyomma</taxon>
    </lineage>
</organism>
<name>A0AAQ4D5L1_AMBAM</name>
<proteinExistence type="inferred from homology"/>
<dbReference type="PANTHER" id="PTHR10291:SF43">
    <property type="entry name" value="DEHYDRODOLICHYL DIPHOSPHATE SYNTHASE COMPLEX SUBUNIT DHDDS"/>
    <property type="match status" value="1"/>
</dbReference>
<protein>
    <recommendedName>
        <fullName evidence="2">ditrans,polycis-polyprenyl diphosphate synthase [(2E,6E)-farnesyldiphosphate specific]</fullName>
        <ecNumber evidence="2">2.5.1.87</ecNumber>
    </recommendedName>
</protein>
<dbReference type="EC" id="2.5.1.87" evidence="2"/>
<evidence type="ECO:0000256" key="1">
    <source>
        <dbReference type="ARBA" id="ARBA00005432"/>
    </source>
</evidence>
<dbReference type="Proteomes" id="UP001321473">
    <property type="component" value="Unassembled WGS sequence"/>
</dbReference>
<dbReference type="SUPFAM" id="SSF64005">
    <property type="entry name" value="Undecaprenyl diphosphate synthase"/>
    <property type="match status" value="1"/>
</dbReference>
<dbReference type="InterPro" id="IPR001441">
    <property type="entry name" value="UPP_synth-like"/>
</dbReference>
<dbReference type="GO" id="GO:0016094">
    <property type="term" value="P:polyprenol biosynthetic process"/>
    <property type="evidence" value="ECO:0007669"/>
    <property type="project" value="TreeGrafter"/>
</dbReference>
<reference evidence="5 6" key="1">
    <citation type="journal article" date="2023" name="Arcadia Sci">
        <title>De novo assembly of a long-read Amblyomma americanum tick genome.</title>
        <authorList>
            <person name="Chou S."/>
            <person name="Poskanzer K.E."/>
            <person name="Rollins M."/>
            <person name="Thuy-Boun P.S."/>
        </authorList>
    </citation>
    <scope>NUCLEOTIDE SEQUENCE [LARGE SCALE GENOMIC DNA]</scope>
    <source>
        <strain evidence="5">F_SG_1</strain>
        <tissue evidence="5">Salivary glands</tissue>
    </source>
</reference>
<gene>
    <name evidence="5" type="ORF">V5799_004616</name>
</gene>
<evidence type="ECO:0000256" key="3">
    <source>
        <dbReference type="ARBA" id="ARBA00022679"/>
    </source>
</evidence>
<keyword evidence="3" id="KW-0808">Transferase</keyword>
<evidence type="ECO:0000313" key="6">
    <source>
        <dbReference type="Proteomes" id="UP001321473"/>
    </source>
</evidence>
<dbReference type="AlphaFoldDB" id="A0AAQ4D5L1"/>
<dbReference type="InterPro" id="IPR036424">
    <property type="entry name" value="UPP_synth-like_sf"/>
</dbReference>
<evidence type="ECO:0000256" key="4">
    <source>
        <dbReference type="ARBA" id="ARBA00047353"/>
    </source>
</evidence>
<accession>A0AAQ4D5L1</accession>
<dbReference type="Gene3D" id="3.40.1180.10">
    <property type="entry name" value="Decaprenyl diphosphate synthase-like"/>
    <property type="match status" value="1"/>
</dbReference>
<comment type="similarity">
    <text evidence="1">Belongs to the UPP synthase family.</text>
</comment>
<dbReference type="EMBL" id="JARKHS020034853">
    <property type="protein sequence ID" value="KAK8757751.1"/>
    <property type="molecule type" value="Genomic_DNA"/>
</dbReference>
<comment type="caution">
    <text evidence="5">The sequence shown here is derived from an EMBL/GenBank/DDBJ whole genome shotgun (WGS) entry which is preliminary data.</text>
</comment>
<evidence type="ECO:0000313" key="5">
    <source>
        <dbReference type="EMBL" id="KAK8757751.1"/>
    </source>
</evidence>
<dbReference type="Pfam" id="PF01255">
    <property type="entry name" value="Prenyltransf"/>
    <property type="match status" value="1"/>
</dbReference>
<keyword evidence="6" id="KW-1185">Reference proteome</keyword>
<dbReference type="PANTHER" id="PTHR10291">
    <property type="entry name" value="DEHYDRODOLICHYL DIPHOSPHATE SYNTHASE FAMILY MEMBER"/>
    <property type="match status" value="1"/>
</dbReference>